<dbReference type="GO" id="GO:0061630">
    <property type="term" value="F:ubiquitin protein ligase activity"/>
    <property type="evidence" value="ECO:0007669"/>
    <property type="project" value="TreeGrafter"/>
</dbReference>
<evidence type="ECO:0000313" key="7">
    <source>
        <dbReference type="EMBL" id="GJN37632.1"/>
    </source>
</evidence>
<proteinExistence type="predicted"/>
<accession>A0AAV5FSM0</accession>
<evidence type="ECO:0000256" key="3">
    <source>
        <dbReference type="ARBA" id="ARBA00022833"/>
    </source>
</evidence>
<dbReference type="InterPro" id="IPR052088">
    <property type="entry name" value="E3_ubiquitin-ligase_SINA"/>
</dbReference>
<evidence type="ECO:0000256" key="2">
    <source>
        <dbReference type="ARBA" id="ARBA00022771"/>
    </source>
</evidence>
<reference evidence="7" key="1">
    <citation type="journal article" date="2018" name="DNA Res.">
        <title>Multiple hybrid de novo genome assembly of finger millet, an orphan allotetraploid crop.</title>
        <authorList>
            <person name="Hatakeyama M."/>
            <person name="Aluri S."/>
            <person name="Balachadran M.T."/>
            <person name="Sivarajan S.R."/>
            <person name="Patrignani A."/>
            <person name="Gruter S."/>
            <person name="Poveda L."/>
            <person name="Shimizu-Inatsugi R."/>
            <person name="Baeten J."/>
            <person name="Francoijs K.J."/>
            <person name="Nataraja K.N."/>
            <person name="Reddy Y.A.N."/>
            <person name="Phadnis S."/>
            <person name="Ravikumar R.L."/>
            <person name="Schlapbach R."/>
            <person name="Sreeman S.M."/>
            <person name="Shimizu K.K."/>
        </authorList>
    </citation>
    <scope>NUCLEOTIDE SEQUENCE</scope>
</reference>
<dbReference type="PANTHER" id="PTHR10315:SF114">
    <property type="entry name" value="RING-TYPE E3 UBIQUITIN TRANSFERASE"/>
    <property type="match status" value="1"/>
</dbReference>
<feature type="region of interest" description="Disordered" evidence="5">
    <location>
        <begin position="13"/>
        <end position="35"/>
    </location>
</feature>
<dbReference type="InterPro" id="IPR013083">
    <property type="entry name" value="Znf_RING/FYVE/PHD"/>
</dbReference>
<feature type="domain" description="SIAH-type" evidence="6">
    <location>
        <begin position="109"/>
        <end position="167"/>
    </location>
</feature>
<keyword evidence="8" id="KW-1185">Reference proteome</keyword>
<name>A0AAV5FSM0_ELECO</name>
<dbReference type="AlphaFoldDB" id="A0AAV5FSM0"/>
<dbReference type="Proteomes" id="UP001054889">
    <property type="component" value="Unassembled WGS sequence"/>
</dbReference>
<evidence type="ECO:0000313" key="8">
    <source>
        <dbReference type="Proteomes" id="UP001054889"/>
    </source>
</evidence>
<dbReference type="EMBL" id="BQKI01000095">
    <property type="protein sequence ID" value="GJN37632.1"/>
    <property type="molecule type" value="Genomic_DNA"/>
</dbReference>
<sequence length="290" mass="32277">MECARKRGAYIQVPQNPHPNRKRPRAEDADSPIRPYDGEKKITVAIDAELLECCVCCGPLKSPLFQCTRGHVSCSECYTAGADMDYECLMCREPETATRCRAMERVLDGLSVPCAFRDHGCTETVPYAEKQTHEATCAYLPCHCPIPGCDGYSGGQSLRHHVVVYHPEVARTRVAPRRLTALRMQLADQARVLRLGDDEGREFMLVVGRDMPSGRALSVVHLVNENEPVVENDFKYKVEVVGKTGVLSLSGQPEAVDRLTKPYQATAFLFVPNAVWEADPQDVPVFLELK</sequence>
<dbReference type="PANTHER" id="PTHR10315">
    <property type="entry name" value="E3 UBIQUITIN PROTEIN LIGASE SIAH"/>
    <property type="match status" value="1"/>
</dbReference>
<dbReference type="GO" id="GO:0005737">
    <property type="term" value="C:cytoplasm"/>
    <property type="evidence" value="ECO:0007669"/>
    <property type="project" value="TreeGrafter"/>
</dbReference>
<comment type="caution">
    <text evidence="7">The sequence shown here is derived from an EMBL/GenBank/DDBJ whole genome shotgun (WGS) entry which is preliminary data.</text>
</comment>
<protein>
    <recommendedName>
        <fullName evidence="6">SIAH-type domain-containing protein</fullName>
    </recommendedName>
</protein>
<evidence type="ECO:0000259" key="6">
    <source>
        <dbReference type="PROSITE" id="PS51081"/>
    </source>
</evidence>
<dbReference type="InterPro" id="IPR013010">
    <property type="entry name" value="Znf_SIAH"/>
</dbReference>
<dbReference type="PROSITE" id="PS51081">
    <property type="entry name" value="ZF_SIAH"/>
    <property type="match status" value="1"/>
</dbReference>
<reference evidence="7" key="2">
    <citation type="submission" date="2021-12" db="EMBL/GenBank/DDBJ databases">
        <title>Resequencing data analysis of finger millet.</title>
        <authorList>
            <person name="Hatakeyama M."/>
            <person name="Aluri S."/>
            <person name="Balachadran M.T."/>
            <person name="Sivarajan S.R."/>
            <person name="Poveda L."/>
            <person name="Shimizu-Inatsugi R."/>
            <person name="Schlapbach R."/>
            <person name="Sreeman S.M."/>
            <person name="Shimizu K.K."/>
        </authorList>
    </citation>
    <scope>NUCLEOTIDE SEQUENCE</scope>
</reference>
<evidence type="ECO:0000256" key="4">
    <source>
        <dbReference type="PROSITE-ProRule" id="PRU00455"/>
    </source>
</evidence>
<dbReference type="GO" id="GO:0008270">
    <property type="term" value="F:zinc ion binding"/>
    <property type="evidence" value="ECO:0007669"/>
    <property type="project" value="UniProtKB-KW"/>
</dbReference>
<dbReference type="Pfam" id="PF21361">
    <property type="entry name" value="Sina_ZnF"/>
    <property type="match status" value="1"/>
</dbReference>
<evidence type="ECO:0000256" key="5">
    <source>
        <dbReference type="SAM" id="MobiDB-lite"/>
    </source>
</evidence>
<keyword evidence="1" id="KW-0479">Metal-binding</keyword>
<dbReference type="Gene3D" id="3.30.40.10">
    <property type="entry name" value="Zinc/RING finger domain, C3HC4 (zinc finger)"/>
    <property type="match status" value="1"/>
</dbReference>
<keyword evidence="3" id="KW-0862">Zinc</keyword>
<evidence type="ECO:0000256" key="1">
    <source>
        <dbReference type="ARBA" id="ARBA00022723"/>
    </source>
</evidence>
<organism evidence="7 8">
    <name type="scientific">Eleusine coracana subsp. coracana</name>
    <dbReference type="NCBI Taxonomy" id="191504"/>
    <lineage>
        <taxon>Eukaryota</taxon>
        <taxon>Viridiplantae</taxon>
        <taxon>Streptophyta</taxon>
        <taxon>Embryophyta</taxon>
        <taxon>Tracheophyta</taxon>
        <taxon>Spermatophyta</taxon>
        <taxon>Magnoliopsida</taxon>
        <taxon>Liliopsida</taxon>
        <taxon>Poales</taxon>
        <taxon>Poaceae</taxon>
        <taxon>PACMAD clade</taxon>
        <taxon>Chloridoideae</taxon>
        <taxon>Cynodonteae</taxon>
        <taxon>Eleusininae</taxon>
        <taxon>Eleusine</taxon>
    </lineage>
</organism>
<gene>
    <name evidence="7" type="primary">gb26606</name>
    <name evidence="7" type="ORF">PR202_gb26606</name>
</gene>
<dbReference type="SUPFAM" id="SSF49599">
    <property type="entry name" value="TRAF domain-like"/>
    <property type="match status" value="1"/>
</dbReference>
<keyword evidence="2 4" id="KW-0863">Zinc-finger</keyword>